<evidence type="ECO:0000256" key="1">
    <source>
        <dbReference type="SAM" id="MobiDB-lite"/>
    </source>
</evidence>
<name>A0AAD8NK63_TARER</name>
<keyword evidence="2" id="KW-0472">Membrane</keyword>
<gene>
    <name evidence="3" type="ORF">QVD17_32635</name>
</gene>
<feature type="compositionally biased region" description="Basic and acidic residues" evidence="1">
    <location>
        <begin position="1"/>
        <end position="26"/>
    </location>
</feature>
<evidence type="ECO:0008006" key="5">
    <source>
        <dbReference type="Google" id="ProtNLM"/>
    </source>
</evidence>
<evidence type="ECO:0000256" key="2">
    <source>
        <dbReference type="SAM" id="Phobius"/>
    </source>
</evidence>
<feature type="region of interest" description="Disordered" evidence="1">
    <location>
        <begin position="1"/>
        <end position="28"/>
    </location>
</feature>
<dbReference type="AlphaFoldDB" id="A0AAD8NK63"/>
<evidence type="ECO:0000313" key="4">
    <source>
        <dbReference type="Proteomes" id="UP001229421"/>
    </source>
</evidence>
<keyword evidence="2" id="KW-1133">Transmembrane helix</keyword>
<organism evidence="3 4">
    <name type="scientific">Tagetes erecta</name>
    <name type="common">African marigold</name>
    <dbReference type="NCBI Taxonomy" id="13708"/>
    <lineage>
        <taxon>Eukaryota</taxon>
        <taxon>Viridiplantae</taxon>
        <taxon>Streptophyta</taxon>
        <taxon>Embryophyta</taxon>
        <taxon>Tracheophyta</taxon>
        <taxon>Spermatophyta</taxon>
        <taxon>Magnoliopsida</taxon>
        <taxon>eudicotyledons</taxon>
        <taxon>Gunneridae</taxon>
        <taxon>Pentapetalae</taxon>
        <taxon>asterids</taxon>
        <taxon>campanulids</taxon>
        <taxon>Asterales</taxon>
        <taxon>Asteraceae</taxon>
        <taxon>Asteroideae</taxon>
        <taxon>Heliantheae alliance</taxon>
        <taxon>Tageteae</taxon>
        <taxon>Tagetes</taxon>
    </lineage>
</organism>
<proteinExistence type="predicted"/>
<keyword evidence="4" id="KW-1185">Reference proteome</keyword>
<reference evidence="3" key="1">
    <citation type="journal article" date="2023" name="bioRxiv">
        <title>Improved chromosome-level genome assembly for marigold (Tagetes erecta).</title>
        <authorList>
            <person name="Jiang F."/>
            <person name="Yuan L."/>
            <person name="Wang S."/>
            <person name="Wang H."/>
            <person name="Xu D."/>
            <person name="Wang A."/>
            <person name="Fan W."/>
        </authorList>
    </citation>
    <scope>NUCLEOTIDE SEQUENCE</scope>
    <source>
        <strain evidence="3">WSJ</strain>
        <tissue evidence="3">Leaf</tissue>
    </source>
</reference>
<keyword evidence="2" id="KW-0812">Transmembrane</keyword>
<dbReference type="EMBL" id="JAUHHV010000009">
    <property type="protein sequence ID" value="KAK1411842.1"/>
    <property type="molecule type" value="Genomic_DNA"/>
</dbReference>
<evidence type="ECO:0000313" key="3">
    <source>
        <dbReference type="EMBL" id="KAK1411842.1"/>
    </source>
</evidence>
<dbReference type="Proteomes" id="UP001229421">
    <property type="component" value="Unassembled WGS sequence"/>
</dbReference>
<feature type="transmembrane region" description="Helical" evidence="2">
    <location>
        <begin position="36"/>
        <end position="55"/>
    </location>
</feature>
<accession>A0AAD8NK63</accession>
<sequence length="73" mass="8178">MAPRRESRSLNKRKVDSSTRKSDANKSGRQICSKKMGVLIVAFSAIVFVLAILFAHHRAKMSSQAKMTRSRPC</sequence>
<protein>
    <recommendedName>
        <fullName evidence="5">Transmembrane protein</fullName>
    </recommendedName>
</protein>
<comment type="caution">
    <text evidence="3">The sequence shown here is derived from an EMBL/GenBank/DDBJ whole genome shotgun (WGS) entry which is preliminary data.</text>
</comment>